<keyword evidence="1" id="KW-0479">Metal-binding</keyword>
<evidence type="ECO:0000256" key="2">
    <source>
        <dbReference type="ARBA" id="ARBA00022964"/>
    </source>
</evidence>
<dbReference type="Pfam" id="PF00305">
    <property type="entry name" value="Lipoxygenase"/>
    <property type="match status" value="1"/>
</dbReference>
<evidence type="ECO:0000313" key="6">
    <source>
        <dbReference type="Proteomes" id="UP001159405"/>
    </source>
</evidence>
<feature type="domain" description="Lipoxygenase" evidence="4">
    <location>
        <begin position="252"/>
        <end position="670"/>
    </location>
</feature>
<dbReference type="InterPro" id="IPR000907">
    <property type="entry name" value="LipOase"/>
</dbReference>
<dbReference type="InterPro" id="IPR036226">
    <property type="entry name" value="LipOase_C_sf"/>
</dbReference>
<dbReference type="Proteomes" id="UP001159405">
    <property type="component" value="Unassembled WGS sequence"/>
</dbReference>
<name>A0ABN8MV92_9CNID</name>
<protein>
    <recommendedName>
        <fullName evidence="4">Lipoxygenase domain-containing protein</fullName>
    </recommendedName>
</protein>
<gene>
    <name evidence="5" type="ORF">PLOB_00035587</name>
</gene>
<dbReference type="SUPFAM" id="SSF48484">
    <property type="entry name" value="Lipoxigenase"/>
    <property type="match status" value="2"/>
</dbReference>
<evidence type="ECO:0000259" key="4">
    <source>
        <dbReference type="PROSITE" id="PS51393"/>
    </source>
</evidence>
<proteinExistence type="predicted"/>
<dbReference type="InterPro" id="IPR013819">
    <property type="entry name" value="LipOase_C"/>
</dbReference>
<evidence type="ECO:0000313" key="5">
    <source>
        <dbReference type="EMBL" id="CAH3036865.1"/>
    </source>
</evidence>
<evidence type="ECO:0000256" key="3">
    <source>
        <dbReference type="ARBA" id="ARBA00023002"/>
    </source>
</evidence>
<evidence type="ECO:0000256" key="1">
    <source>
        <dbReference type="ARBA" id="ARBA00022723"/>
    </source>
</evidence>
<dbReference type="PROSITE" id="PS51393">
    <property type="entry name" value="LIPOXYGENASE_3"/>
    <property type="match status" value="1"/>
</dbReference>
<organism evidence="5 6">
    <name type="scientific">Porites lobata</name>
    <dbReference type="NCBI Taxonomy" id="104759"/>
    <lineage>
        <taxon>Eukaryota</taxon>
        <taxon>Metazoa</taxon>
        <taxon>Cnidaria</taxon>
        <taxon>Anthozoa</taxon>
        <taxon>Hexacorallia</taxon>
        <taxon>Scleractinia</taxon>
        <taxon>Fungiina</taxon>
        <taxon>Poritidae</taxon>
        <taxon>Porites</taxon>
    </lineage>
</organism>
<dbReference type="PRINTS" id="PR00087">
    <property type="entry name" value="LIPOXYGENASE"/>
</dbReference>
<dbReference type="PANTHER" id="PTHR11771">
    <property type="entry name" value="LIPOXYGENASE"/>
    <property type="match status" value="1"/>
</dbReference>
<dbReference type="EMBL" id="CALNXK010000005">
    <property type="protein sequence ID" value="CAH3036865.1"/>
    <property type="molecule type" value="Genomic_DNA"/>
</dbReference>
<comment type="caution">
    <text evidence="5">The sequence shown here is derived from an EMBL/GenBank/DDBJ whole genome shotgun (WGS) entry which is preliminary data.</text>
</comment>
<dbReference type="Gene3D" id="1.20.245.10">
    <property type="entry name" value="Lipoxygenase-1, Domain 5"/>
    <property type="match status" value="1"/>
</dbReference>
<sequence length="670" mass="76285">MTSEQLQAIALQDPFIRYYASTYLQTLQASTKSSALYRNITAGQEITELSEYLKLSAFFQSAPEPAIGEYARLASRYEAFVDNKPEWINDKHFTQQRLAGQNPMSLKRVTVHGQGTPLPTRPIQYCSSRLPPFFSTSIREGRVALSVGHPRGTHSRYVIGCCLIPLGICGLKNNSRRITYGIGCVWRMPSLSPLSSLLLIFDYCYLLASLKEKRYFMHYLTIIVSSLLGPIGLDWKELKATLNPTFEWQKAVQAALDTDDSLESAIDQGCIYALRYEMCDDMARSPDLTDRDPRRKMWNFLSPIALFASKGNKYGKNELVPVAIQMDYKPDSAVYTPEDGGNWLLAKLNVQITDVGYAQIVEHLVKIHYLMEPFCVILKRTFSSQHPLHQILKFHCREMTVPNAIVSPTLVNEAGLTDLLFAYGNTGTIRLLKDSHKVATWEVTNLKEEVKKRGLDDRRLIPYFPYRDDGEEILGVIDDVVEKYVSLYYKDDKAVQEDKELEAFLNELSLNGTGENGGIGRIQKFPPRIDSKEELCDIVTRVISHLSVQHTALNYALTEYAVYIPNLPTKLYNDARVKEGEFSVYRLPNRVTSAIWAGFSGLTALRFDSLFDYGNSLEDSKAANIINNHYSYLMRVVQPKLQERNKKRKDKDDLTYPYFIPRWIPNGVQT</sequence>
<reference evidence="5 6" key="1">
    <citation type="submission" date="2022-05" db="EMBL/GenBank/DDBJ databases">
        <authorList>
            <consortium name="Genoscope - CEA"/>
            <person name="William W."/>
        </authorList>
    </citation>
    <scope>NUCLEOTIDE SEQUENCE [LARGE SCALE GENOMIC DNA]</scope>
</reference>
<dbReference type="Gene3D" id="3.10.450.60">
    <property type="match status" value="1"/>
</dbReference>
<keyword evidence="2" id="KW-0223">Dioxygenase</keyword>
<accession>A0ABN8MV92</accession>
<keyword evidence="6" id="KW-1185">Reference proteome</keyword>
<keyword evidence="3" id="KW-0560">Oxidoreductase</keyword>